<sequence length="79" mass="9175">MIGILDIVIVFDQQEEYTSSRKCWTLKIVTTYLIDTNCNFHLVDISILANDDVSTSSICFIHNYKLIFRSLKLVLVLYI</sequence>
<dbReference type="EMBL" id="CM047746">
    <property type="protein sequence ID" value="KAJ0020654.1"/>
    <property type="molecule type" value="Genomic_DNA"/>
</dbReference>
<dbReference type="Proteomes" id="UP001163603">
    <property type="component" value="Chromosome 11"/>
</dbReference>
<keyword evidence="2" id="KW-1185">Reference proteome</keyword>
<comment type="caution">
    <text evidence="1">The sequence shown here is derived from an EMBL/GenBank/DDBJ whole genome shotgun (WGS) entry which is preliminary data.</text>
</comment>
<evidence type="ECO:0000313" key="2">
    <source>
        <dbReference type="Proteomes" id="UP001163603"/>
    </source>
</evidence>
<gene>
    <name evidence="1" type="ORF">Pint_31289</name>
</gene>
<organism evidence="1 2">
    <name type="scientific">Pistacia integerrima</name>
    <dbReference type="NCBI Taxonomy" id="434235"/>
    <lineage>
        <taxon>Eukaryota</taxon>
        <taxon>Viridiplantae</taxon>
        <taxon>Streptophyta</taxon>
        <taxon>Embryophyta</taxon>
        <taxon>Tracheophyta</taxon>
        <taxon>Spermatophyta</taxon>
        <taxon>Magnoliopsida</taxon>
        <taxon>eudicotyledons</taxon>
        <taxon>Gunneridae</taxon>
        <taxon>Pentapetalae</taxon>
        <taxon>rosids</taxon>
        <taxon>malvids</taxon>
        <taxon>Sapindales</taxon>
        <taxon>Anacardiaceae</taxon>
        <taxon>Pistacia</taxon>
    </lineage>
</organism>
<proteinExistence type="predicted"/>
<reference evidence="2" key="1">
    <citation type="journal article" date="2023" name="G3 (Bethesda)">
        <title>Genome assembly and association tests identify interacting loci associated with vigor, precocity, and sex in interspecific pistachio rootstocks.</title>
        <authorList>
            <person name="Palmer W."/>
            <person name="Jacygrad E."/>
            <person name="Sagayaradj S."/>
            <person name="Cavanaugh K."/>
            <person name="Han R."/>
            <person name="Bertier L."/>
            <person name="Beede B."/>
            <person name="Kafkas S."/>
            <person name="Golino D."/>
            <person name="Preece J."/>
            <person name="Michelmore R."/>
        </authorList>
    </citation>
    <scope>NUCLEOTIDE SEQUENCE [LARGE SCALE GENOMIC DNA]</scope>
</reference>
<evidence type="ECO:0000313" key="1">
    <source>
        <dbReference type="EMBL" id="KAJ0020654.1"/>
    </source>
</evidence>
<name>A0ACC0XQ57_9ROSI</name>
<protein>
    <submittedName>
        <fullName evidence="1">Uncharacterized protein</fullName>
    </submittedName>
</protein>
<accession>A0ACC0XQ57</accession>